<organism evidence="7 8">
    <name type="scientific">Coleophoma crateriformis</name>
    <dbReference type="NCBI Taxonomy" id="565419"/>
    <lineage>
        <taxon>Eukaryota</taxon>
        <taxon>Fungi</taxon>
        <taxon>Dikarya</taxon>
        <taxon>Ascomycota</taxon>
        <taxon>Pezizomycotina</taxon>
        <taxon>Leotiomycetes</taxon>
        <taxon>Helotiales</taxon>
        <taxon>Dermateaceae</taxon>
        <taxon>Coleophoma</taxon>
    </lineage>
</organism>
<proteinExistence type="inferred from homology"/>
<accession>A0A3D8RDQ7</accession>
<dbReference type="Gene3D" id="3.30.9.10">
    <property type="entry name" value="D-Amino Acid Oxidase, subunit A, domain 2"/>
    <property type="match status" value="1"/>
</dbReference>
<feature type="domain" description="FAD dependent oxidoreductase" evidence="6">
    <location>
        <begin position="10"/>
        <end position="400"/>
    </location>
</feature>
<evidence type="ECO:0000259" key="6">
    <source>
        <dbReference type="Pfam" id="PF01266"/>
    </source>
</evidence>
<dbReference type="GO" id="GO:0050660">
    <property type="term" value="F:flavin adenine dinucleotide binding"/>
    <property type="evidence" value="ECO:0007669"/>
    <property type="project" value="InterPro"/>
</dbReference>
<dbReference type="PANTHER" id="PTHR10961">
    <property type="entry name" value="PEROXISOMAL SARCOSINE OXIDASE"/>
    <property type="match status" value="1"/>
</dbReference>
<dbReference type="Gene3D" id="3.50.50.60">
    <property type="entry name" value="FAD/NAD(P)-binding domain"/>
    <property type="match status" value="1"/>
</dbReference>
<dbReference type="InterPro" id="IPR045170">
    <property type="entry name" value="MTOX"/>
</dbReference>
<dbReference type="InterPro" id="IPR006076">
    <property type="entry name" value="FAD-dep_OxRdtase"/>
</dbReference>
<dbReference type="AlphaFoldDB" id="A0A3D8RDQ7"/>
<comment type="similarity">
    <text evidence="2">Belongs to the MSOX/MTOX family.</text>
</comment>
<comment type="cofactor">
    <cofactor evidence="1">
        <name>FAD</name>
        <dbReference type="ChEBI" id="CHEBI:57692"/>
    </cofactor>
</comment>
<evidence type="ECO:0000256" key="1">
    <source>
        <dbReference type="ARBA" id="ARBA00001974"/>
    </source>
</evidence>
<dbReference type="SUPFAM" id="SSF51905">
    <property type="entry name" value="FAD/NAD(P)-binding domain"/>
    <property type="match status" value="1"/>
</dbReference>
<dbReference type="SUPFAM" id="SSF54373">
    <property type="entry name" value="FAD-linked reductases, C-terminal domain"/>
    <property type="match status" value="1"/>
</dbReference>
<evidence type="ECO:0000256" key="2">
    <source>
        <dbReference type="ARBA" id="ARBA00010989"/>
    </source>
</evidence>
<name>A0A3D8RDQ7_9HELO</name>
<evidence type="ECO:0000313" key="7">
    <source>
        <dbReference type="EMBL" id="RDW72048.1"/>
    </source>
</evidence>
<dbReference type="InterPro" id="IPR036188">
    <property type="entry name" value="FAD/NAD-bd_sf"/>
</dbReference>
<dbReference type="Pfam" id="PF01266">
    <property type="entry name" value="DAO"/>
    <property type="match status" value="1"/>
</dbReference>
<keyword evidence="8" id="KW-1185">Reference proteome</keyword>
<keyword evidence="4" id="KW-0274">FAD</keyword>
<evidence type="ECO:0000256" key="4">
    <source>
        <dbReference type="ARBA" id="ARBA00022827"/>
    </source>
</evidence>
<dbReference type="PANTHER" id="PTHR10961:SF46">
    <property type="entry name" value="PEROXISOMAL SARCOSINE OXIDASE"/>
    <property type="match status" value="1"/>
</dbReference>
<comment type="caution">
    <text evidence="7">The sequence shown here is derived from an EMBL/GenBank/DDBJ whole genome shotgun (WGS) entry which is preliminary data.</text>
</comment>
<dbReference type="OrthoDB" id="2219495at2759"/>
<evidence type="ECO:0000313" key="8">
    <source>
        <dbReference type="Proteomes" id="UP000256328"/>
    </source>
</evidence>
<dbReference type="EMBL" id="PDLN01000011">
    <property type="protein sequence ID" value="RDW72048.1"/>
    <property type="molecule type" value="Genomic_DNA"/>
</dbReference>
<evidence type="ECO:0000256" key="5">
    <source>
        <dbReference type="ARBA" id="ARBA00023002"/>
    </source>
</evidence>
<dbReference type="GO" id="GO:0008115">
    <property type="term" value="F:sarcosine oxidase activity"/>
    <property type="evidence" value="ECO:0007669"/>
    <property type="project" value="TreeGrafter"/>
</dbReference>
<gene>
    <name evidence="7" type="ORF">BP5796_08082</name>
</gene>
<keyword evidence="3" id="KW-0285">Flavoprotein</keyword>
<dbReference type="GO" id="GO:0050031">
    <property type="term" value="F:L-pipecolate oxidase activity"/>
    <property type="evidence" value="ECO:0007669"/>
    <property type="project" value="TreeGrafter"/>
</dbReference>
<dbReference type="GO" id="GO:0004657">
    <property type="term" value="F:proline dehydrogenase activity"/>
    <property type="evidence" value="ECO:0007669"/>
    <property type="project" value="TreeGrafter"/>
</dbReference>
<dbReference type="Proteomes" id="UP000256328">
    <property type="component" value="Unassembled WGS sequence"/>
</dbReference>
<sequence>MPSNPPPSSVLIVGSGVFGLSTAYSLAQSTRYSSTKITVVDRSPFPSADGSSIDISRIIRADYSDAAYAGLAAAAQEEWRKLGPEDLGGSGRYSESGLTLVANEGEHGEEYVRHSFENVKTLMAQSGDRDGLEELKGSEAIKRFVSTGGSTGTWGYVNKRSGWANAEEAMKWLRQKVEGTGRVEFIHGEVARLLKSASSSAEHKKKVTGIQLTNNTTITADLTILATGAWTSKLVNLNGRATATGQVLVYMDITPEEQAALSKMPVLLNMSTGMFIIPPTSNVLKIARHGFGYTNPVQIQNPDAEEEDIIETSLPLTTNDEPNLVVPAEGIQACRKALREMIPSLGERPFKHSRICWYTDTPKGDFLITYHPDLEGLFLATGGSGHGFKFLSVIGDAIVDCVDGRCRKEFVEKWAWPKNVVAEVVTQDGSRGGPPGMILKREIQKGSKI</sequence>
<evidence type="ECO:0000256" key="3">
    <source>
        <dbReference type="ARBA" id="ARBA00022630"/>
    </source>
</evidence>
<reference evidence="7 8" key="1">
    <citation type="journal article" date="2018" name="IMA Fungus">
        <title>IMA Genome-F 9: Draft genome sequence of Annulohypoxylon stygium, Aspergillus mulundensis, Berkeleyomyces basicola (syn. Thielaviopsis basicola), Ceratocystis smalleyi, two Cercospora beticola strains, Coleophoma cylindrospora, Fusarium fracticaudum, Phialophora cf. hyalina, and Morchella septimelata.</title>
        <authorList>
            <person name="Wingfield B.D."/>
            <person name="Bills G.F."/>
            <person name="Dong Y."/>
            <person name="Huang W."/>
            <person name="Nel W.J."/>
            <person name="Swalarsk-Parry B.S."/>
            <person name="Vaghefi N."/>
            <person name="Wilken P.M."/>
            <person name="An Z."/>
            <person name="de Beer Z.W."/>
            <person name="De Vos L."/>
            <person name="Chen L."/>
            <person name="Duong T.A."/>
            <person name="Gao Y."/>
            <person name="Hammerbacher A."/>
            <person name="Kikkert J.R."/>
            <person name="Li Y."/>
            <person name="Li H."/>
            <person name="Li K."/>
            <person name="Li Q."/>
            <person name="Liu X."/>
            <person name="Ma X."/>
            <person name="Naidoo K."/>
            <person name="Pethybridge S.J."/>
            <person name="Sun J."/>
            <person name="Steenkamp E.T."/>
            <person name="van der Nest M.A."/>
            <person name="van Wyk S."/>
            <person name="Wingfield M.J."/>
            <person name="Xiong C."/>
            <person name="Yue Q."/>
            <person name="Zhang X."/>
        </authorList>
    </citation>
    <scope>NUCLEOTIDE SEQUENCE [LARGE SCALE GENOMIC DNA]</scope>
    <source>
        <strain evidence="7 8">BP5796</strain>
    </source>
</reference>
<keyword evidence="5" id="KW-0560">Oxidoreductase</keyword>
<protein>
    <submittedName>
        <fullName evidence="7">FAD dependent oxidoreductase-2</fullName>
    </submittedName>
</protein>